<dbReference type="AlphaFoldDB" id="A0A8D3E039"/>
<evidence type="ECO:0000313" key="2">
    <source>
        <dbReference type="Proteomes" id="UP000694558"/>
    </source>
</evidence>
<reference evidence="1" key="2">
    <citation type="submission" date="2025-08" db="UniProtKB">
        <authorList>
            <consortium name="Ensembl"/>
        </authorList>
    </citation>
    <scope>IDENTIFICATION</scope>
</reference>
<dbReference type="Gene3D" id="3.10.20.90">
    <property type="entry name" value="Phosphatidylinositol 3-kinase Catalytic Subunit, Chain A, domain 1"/>
    <property type="match status" value="1"/>
</dbReference>
<dbReference type="Proteomes" id="UP000694558">
    <property type="component" value="Chromosome 16"/>
</dbReference>
<dbReference type="Ensembl" id="ENSSMAT00000045895.1">
    <property type="protein sequence ID" value="ENSSMAP00000065148.1"/>
    <property type="gene ID" value="ENSSMAG00000015451.2"/>
</dbReference>
<name>A0A8D3E039_SCOMX</name>
<gene>
    <name evidence="1" type="primary">herpud2</name>
</gene>
<dbReference type="SUPFAM" id="SSF54236">
    <property type="entry name" value="Ubiquitin-like"/>
    <property type="match status" value="1"/>
</dbReference>
<organism evidence="1 2">
    <name type="scientific">Scophthalmus maximus</name>
    <name type="common">Turbot</name>
    <name type="synonym">Psetta maxima</name>
    <dbReference type="NCBI Taxonomy" id="52904"/>
    <lineage>
        <taxon>Eukaryota</taxon>
        <taxon>Metazoa</taxon>
        <taxon>Chordata</taxon>
        <taxon>Craniata</taxon>
        <taxon>Vertebrata</taxon>
        <taxon>Euteleostomi</taxon>
        <taxon>Actinopterygii</taxon>
        <taxon>Neopterygii</taxon>
        <taxon>Teleostei</taxon>
        <taxon>Neoteleostei</taxon>
        <taxon>Acanthomorphata</taxon>
        <taxon>Carangaria</taxon>
        <taxon>Pleuronectiformes</taxon>
        <taxon>Pleuronectoidei</taxon>
        <taxon>Scophthalmidae</taxon>
        <taxon>Scophthalmus</taxon>
    </lineage>
</organism>
<dbReference type="InterPro" id="IPR039751">
    <property type="entry name" value="HERPUD1/2"/>
</dbReference>
<protein>
    <submittedName>
        <fullName evidence="1">HERPUD family member 2</fullName>
    </submittedName>
</protein>
<dbReference type="InterPro" id="IPR029071">
    <property type="entry name" value="Ubiquitin-like_domsf"/>
</dbReference>
<sequence length="88" mass="10070">MDPGAVDSPVTLVLKAPNQKYEDQTINCFLNWTVERLKSHISNVYPSKPWGCVTSLLHGKQREQRLQSYSYKAKATKLKLQLADELLH</sequence>
<dbReference type="GO" id="GO:0030968">
    <property type="term" value="P:endoplasmic reticulum unfolded protein response"/>
    <property type="evidence" value="ECO:0007669"/>
    <property type="project" value="TreeGrafter"/>
</dbReference>
<proteinExistence type="predicted"/>
<dbReference type="PANTHER" id="PTHR12943:SF5">
    <property type="entry name" value="HOMOCYSTEINE-RESPONSIVE ENDOPLASMIC RETICULUM-RESIDENT UBIQUITIN-LIKE DOMAIN MEMBER 2 PROTEIN"/>
    <property type="match status" value="1"/>
</dbReference>
<accession>A0A8D3E039</accession>
<reference evidence="1" key="1">
    <citation type="submission" date="2023-05" db="EMBL/GenBank/DDBJ databases">
        <title>High-quality long-read genome of Scophthalmus maximus.</title>
        <authorList>
            <person name="Lien S."/>
            <person name="Martinez P."/>
        </authorList>
    </citation>
    <scope>NUCLEOTIDE SEQUENCE [LARGE SCALE GENOMIC DNA]</scope>
</reference>
<dbReference type="GeneTree" id="ENSGT00390000017671"/>
<dbReference type="PANTHER" id="PTHR12943">
    <property type="entry name" value="HOMOCYSTEINE-RESPONSIVE ENDOPLASMIC RETICULUM-RESIDENT UNIQUITIN-LIKE DOMAIN HERPUD PROTEIN FAMILY MEMBER"/>
    <property type="match status" value="1"/>
</dbReference>
<evidence type="ECO:0000313" key="1">
    <source>
        <dbReference type="Ensembl" id="ENSSMAP00000065148.1"/>
    </source>
</evidence>